<keyword evidence="2 11" id="KW-0813">Transport</keyword>
<evidence type="ECO:0000256" key="12">
    <source>
        <dbReference type="RuleBase" id="RU003357"/>
    </source>
</evidence>
<dbReference type="Pfam" id="PF00593">
    <property type="entry name" value="TonB_dep_Rec_b-barrel"/>
    <property type="match status" value="1"/>
</dbReference>
<keyword evidence="3 11" id="KW-1134">Transmembrane beta strand</keyword>
<evidence type="ECO:0000256" key="11">
    <source>
        <dbReference type="PROSITE-ProRule" id="PRU01360"/>
    </source>
</evidence>
<keyword evidence="10 11" id="KW-0998">Cell outer membrane</keyword>
<evidence type="ECO:0000259" key="15">
    <source>
        <dbReference type="Pfam" id="PF07715"/>
    </source>
</evidence>
<dbReference type="PROSITE" id="PS52016">
    <property type="entry name" value="TONB_DEPENDENT_REC_3"/>
    <property type="match status" value="1"/>
</dbReference>
<feature type="chain" id="PRO_5047383277" evidence="13">
    <location>
        <begin position="27"/>
        <end position="715"/>
    </location>
</feature>
<evidence type="ECO:0000256" key="7">
    <source>
        <dbReference type="ARBA" id="ARBA00023065"/>
    </source>
</evidence>
<feature type="signal peptide" evidence="13">
    <location>
        <begin position="1"/>
        <end position="26"/>
    </location>
</feature>
<proteinExistence type="inferred from homology"/>
<dbReference type="SUPFAM" id="SSF56935">
    <property type="entry name" value="Porins"/>
    <property type="match status" value="1"/>
</dbReference>
<feature type="domain" description="TonB-dependent receptor-like beta-barrel" evidence="14">
    <location>
        <begin position="245"/>
        <end position="678"/>
    </location>
</feature>
<evidence type="ECO:0000256" key="13">
    <source>
        <dbReference type="SAM" id="SignalP"/>
    </source>
</evidence>
<dbReference type="Gene3D" id="2.40.170.20">
    <property type="entry name" value="TonB-dependent receptor, beta-barrel domain"/>
    <property type="match status" value="1"/>
</dbReference>
<evidence type="ECO:0000256" key="6">
    <source>
        <dbReference type="ARBA" id="ARBA00023004"/>
    </source>
</evidence>
<dbReference type="InterPro" id="IPR036942">
    <property type="entry name" value="Beta-barrel_TonB_sf"/>
</dbReference>
<name>A0ABW3C4J4_SPHXN</name>
<organism evidence="16 17">
    <name type="scientific">Sphingosinicella xenopeptidilytica</name>
    <dbReference type="NCBI Taxonomy" id="364098"/>
    <lineage>
        <taxon>Bacteria</taxon>
        <taxon>Pseudomonadati</taxon>
        <taxon>Pseudomonadota</taxon>
        <taxon>Alphaproteobacteria</taxon>
        <taxon>Sphingomonadales</taxon>
        <taxon>Sphingosinicellaceae</taxon>
        <taxon>Sphingosinicella</taxon>
    </lineage>
</organism>
<dbReference type="InterPro" id="IPR000531">
    <property type="entry name" value="Beta-barrel_TonB"/>
</dbReference>
<evidence type="ECO:0000256" key="9">
    <source>
        <dbReference type="ARBA" id="ARBA00023136"/>
    </source>
</evidence>
<comment type="similarity">
    <text evidence="11 12">Belongs to the TonB-dependent receptor family.</text>
</comment>
<comment type="caution">
    <text evidence="16">The sequence shown here is derived from an EMBL/GenBank/DDBJ whole genome shotgun (WGS) entry which is preliminary data.</text>
</comment>
<gene>
    <name evidence="16" type="ORF">ACFQ00_10840</name>
</gene>
<sequence length="715" mass="77910">MHVLKRTLLCSAVCVGSAGIAASAVAQTAELEEIIVTAQKRAESIQDVPISISAFSADAIKDQGIGRIEDFATSLPSVYIDMRELRGTSISIRGIVSETNNPGVDQGVGVYVDGVYMGRPTTINNSLYDLERIEVLRGPQGTLYGKNTIAGAINFITRKPGDELRGDISASYGNYDAIRASASVSGPVVPGKFYVGVSGGIDRRDGLVKNLLTGTDLDDVDSLSGRLTAVYSENDDFELVVRVDASRDRTNSGALDITDNGDLTGTPLADASGWDRQVVQNRDTVQTRDTFGASGEINWSLGDGKLTSITAYREFQWYNLADNDYTALDLLASGISEDQNQFSQELRFASSDSGPLTYVFGVYYFHQRLATNSAAVIGTDLGIYPEAVTGNILATVKSESIAGFGQAVYRVTDQFSITAGLRYTWEKKDVIHSQIGDPFGLLLATMPERRFGRSEDDFSPSLSLNYKWNDKVLTYATVSRGFKSGGYNVFSVTLTDDAEYEPEFVTSYEIGLKSDLLDNRLRFNASAYYLRYKDLQVNQLELVGGLPQFQTSNAARARSKGVELELTARPVNGFDVTVNYSYLDAKFLDYEGATPGGDDFTGNTMVKAPKHNISVGAQYEAPLTDTLSLTLRGDLTHRSRIFFGPDNGYSQGDVTVLNGRIGIGSEQGWSLFLWGRNLTNKDYALYRDDGVIIGGQAVQSLATPRTYGVEARFKF</sequence>
<evidence type="ECO:0000256" key="5">
    <source>
        <dbReference type="ARBA" id="ARBA00022692"/>
    </source>
</evidence>
<keyword evidence="9 11" id="KW-0472">Membrane</keyword>
<evidence type="ECO:0000256" key="3">
    <source>
        <dbReference type="ARBA" id="ARBA00022452"/>
    </source>
</evidence>
<feature type="domain" description="TonB-dependent receptor plug" evidence="15">
    <location>
        <begin position="45"/>
        <end position="152"/>
    </location>
</feature>
<dbReference type="RefSeq" id="WP_381490242.1">
    <property type="nucleotide sequence ID" value="NZ_JBHTIK010000005.1"/>
</dbReference>
<keyword evidence="7" id="KW-0406">Ion transport</keyword>
<keyword evidence="8 12" id="KW-0798">TonB box</keyword>
<keyword evidence="17" id="KW-1185">Reference proteome</keyword>
<evidence type="ECO:0000256" key="10">
    <source>
        <dbReference type="ARBA" id="ARBA00023237"/>
    </source>
</evidence>
<dbReference type="Proteomes" id="UP001597124">
    <property type="component" value="Unassembled WGS sequence"/>
</dbReference>
<evidence type="ECO:0000256" key="4">
    <source>
        <dbReference type="ARBA" id="ARBA00022496"/>
    </source>
</evidence>
<dbReference type="InterPro" id="IPR012910">
    <property type="entry name" value="Plug_dom"/>
</dbReference>
<dbReference type="Pfam" id="PF07715">
    <property type="entry name" value="Plug"/>
    <property type="match status" value="1"/>
</dbReference>
<dbReference type="CDD" id="cd01347">
    <property type="entry name" value="ligand_gated_channel"/>
    <property type="match status" value="1"/>
</dbReference>
<keyword evidence="16" id="KW-0675">Receptor</keyword>
<keyword evidence="6" id="KW-0408">Iron</keyword>
<dbReference type="InterPro" id="IPR039426">
    <property type="entry name" value="TonB-dep_rcpt-like"/>
</dbReference>
<keyword evidence="5 11" id="KW-0812">Transmembrane</keyword>
<keyword evidence="4" id="KW-0410">Iron transport</keyword>
<keyword evidence="13" id="KW-0732">Signal</keyword>
<reference evidence="17" key="1">
    <citation type="journal article" date="2019" name="Int. J. Syst. Evol. Microbiol.">
        <title>The Global Catalogue of Microorganisms (GCM) 10K type strain sequencing project: providing services to taxonomists for standard genome sequencing and annotation.</title>
        <authorList>
            <consortium name="The Broad Institute Genomics Platform"/>
            <consortium name="The Broad Institute Genome Sequencing Center for Infectious Disease"/>
            <person name="Wu L."/>
            <person name="Ma J."/>
        </authorList>
    </citation>
    <scope>NUCLEOTIDE SEQUENCE [LARGE SCALE GENOMIC DNA]</scope>
    <source>
        <strain evidence="17">CCUG 52537</strain>
    </source>
</reference>
<dbReference type="EMBL" id="JBHTIK010000005">
    <property type="protein sequence ID" value="MFD0848820.1"/>
    <property type="molecule type" value="Genomic_DNA"/>
</dbReference>
<protein>
    <submittedName>
        <fullName evidence="16">TonB-dependent receptor</fullName>
    </submittedName>
</protein>
<evidence type="ECO:0000313" key="16">
    <source>
        <dbReference type="EMBL" id="MFD0848820.1"/>
    </source>
</evidence>
<accession>A0ABW3C4J4</accession>
<dbReference type="PANTHER" id="PTHR32552:SF81">
    <property type="entry name" value="TONB-DEPENDENT OUTER MEMBRANE RECEPTOR"/>
    <property type="match status" value="1"/>
</dbReference>
<evidence type="ECO:0000259" key="14">
    <source>
        <dbReference type="Pfam" id="PF00593"/>
    </source>
</evidence>
<evidence type="ECO:0000256" key="1">
    <source>
        <dbReference type="ARBA" id="ARBA00004571"/>
    </source>
</evidence>
<comment type="subcellular location">
    <subcellularLocation>
        <location evidence="1 11">Cell outer membrane</location>
        <topology evidence="1 11">Multi-pass membrane protein</topology>
    </subcellularLocation>
</comment>
<dbReference type="PANTHER" id="PTHR32552">
    <property type="entry name" value="FERRICHROME IRON RECEPTOR-RELATED"/>
    <property type="match status" value="1"/>
</dbReference>
<evidence type="ECO:0000256" key="8">
    <source>
        <dbReference type="ARBA" id="ARBA00023077"/>
    </source>
</evidence>
<evidence type="ECO:0000256" key="2">
    <source>
        <dbReference type="ARBA" id="ARBA00022448"/>
    </source>
</evidence>
<evidence type="ECO:0000313" key="17">
    <source>
        <dbReference type="Proteomes" id="UP001597124"/>
    </source>
</evidence>